<protein>
    <recommendedName>
        <fullName evidence="5">PepSY domain-containing protein</fullName>
    </recommendedName>
</protein>
<dbReference type="Proteomes" id="UP000006294">
    <property type="component" value="Chromosome"/>
</dbReference>
<dbReference type="EMBL" id="AP012050">
    <property type="protein sequence ID" value="BAM46387.1"/>
    <property type="molecule type" value="Genomic_DNA"/>
</dbReference>
<keyword evidence="2" id="KW-0732">Signal</keyword>
<dbReference type="eggNOG" id="ENOG5033N8T">
    <property type="taxonomic scope" value="Bacteria"/>
</dbReference>
<evidence type="ECO:0000256" key="2">
    <source>
        <dbReference type="SAM" id="SignalP"/>
    </source>
</evidence>
<evidence type="ECO:0000256" key="1">
    <source>
        <dbReference type="SAM" id="MobiDB-lite"/>
    </source>
</evidence>
<feature type="region of interest" description="Disordered" evidence="1">
    <location>
        <begin position="26"/>
        <end position="92"/>
    </location>
</feature>
<dbReference type="KEGG" id="axl:AXY_02550"/>
<feature type="chain" id="PRO_5039264330" description="PepSY domain-containing protein" evidence="2">
    <location>
        <begin position="20"/>
        <end position="163"/>
    </location>
</feature>
<dbReference type="RefSeq" id="WP_015008993.1">
    <property type="nucleotide sequence ID" value="NC_018704.1"/>
</dbReference>
<proteinExistence type="predicted"/>
<accession>K0IZJ1</accession>
<dbReference type="PROSITE" id="PS51257">
    <property type="entry name" value="PROKAR_LIPOPROTEIN"/>
    <property type="match status" value="1"/>
</dbReference>
<name>K0IZJ1_AMPXN</name>
<evidence type="ECO:0000313" key="3">
    <source>
        <dbReference type="EMBL" id="BAM46387.1"/>
    </source>
</evidence>
<evidence type="ECO:0000313" key="4">
    <source>
        <dbReference type="Proteomes" id="UP000006294"/>
    </source>
</evidence>
<gene>
    <name evidence="3" type="ordered locus">AXY_02550</name>
</gene>
<sequence>MKKILLLILASFVLFGCQSNDTLEEVPVNQDITDPQIEDSEEIEEPSQDDFDNNDLSTTDGDSNDEPDTSETEQNDQIDQDQNGNGSDKYSSDDAINLVKEFIQGTDTDMGLNYSFDGIDDNGNYRIQVFEVVDHGEGQSHTATYGWYLVNPETGEITDLFAD</sequence>
<reference evidence="3 4" key="1">
    <citation type="submission" date="2011-01" db="EMBL/GenBank/DDBJ databases">
        <title>Whole genome sequence of Amphibacillus xylinus NBRC 15112.</title>
        <authorList>
            <person name="Nakazawa H."/>
            <person name="Katano Y."/>
            <person name="Nakamura S."/>
            <person name="Sasagawa M."/>
            <person name="Fukada J."/>
            <person name="Arai T."/>
            <person name="Sasakura N."/>
            <person name="Mochizuki D."/>
            <person name="Hosoyama A."/>
            <person name="Harada K."/>
            <person name="Horikawa H."/>
            <person name="Kato Y."/>
            <person name="Harada T."/>
            <person name="Sasaki K."/>
            <person name="Sekiguchi M."/>
            <person name="Hodoyama M."/>
            <person name="Nishiko R."/>
            <person name="Narita H."/>
            <person name="Hanamaki A."/>
            <person name="Hata C."/>
            <person name="Konno Y."/>
            <person name="Niimura Y."/>
            <person name="Yamazaki S."/>
            <person name="Fujita N."/>
        </authorList>
    </citation>
    <scope>NUCLEOTIDE SEQUENCE [LARGE SCALE GENOMIC DNA]</scope>
    <source>
        <strain evidence="4">ATCC 51415 / DSM 6626 / JCM 7361 / LMG 17667 / NBRC 15112 / Ep01</strain>
    </source>
</reference>
<dbReference type="OrthoDB" id="574706at2"/>
<keyword evidence="4" id="KW-1185">Reference proteome</keyword>
<evidence type="ECO:0008006" key="5">
    <source>
        <dbReference type="Google" id="ProtNLM"/>
    </source>
</evidence>
<feature type="signal peptide" evidence="2">
    <location>
        <begin position="1"/>
        <end position="19"/>
    </location>
</feature>
<feature type="compositionally biased region" description="Acidic residues" evidence="1">
    <location>
        <begin position="36"/>
        <end position="53"/>
    </location>
</feature>
<feature type="compositionally biased region" description="Acidic residues" evidence="1">
    <location>
        <begin position="62"/>
        <end position="79"/>
    </location>
</feature>
<organism evidence="3 4">
    <name type="scientific">Amphibacillus xylanus (strain ATCC 51415 / DSM 6626 / JCM 7361 / LMG 17667 / NBRC 15112 / Ep01)</name>
    <dbReference type="NCBI Taxonomy" id="698758"/>
    <lineage>
        <taxon>Bacteria</taxon>
        <taxon>Bacillati</taxon>
        <taxon>Bacillota</taxon>
        <taxon>Bacilli</taxon>
        <taxon>Bacillales</taxon>
        <taxon>Bacillaceae</taxon>
        <taxon>Amphibacillus</taxon>
    </lineage>
</organism>
<dbReference type="STRING" id="698758.AXY_02550"/>
<dbReference type="HOGENOM" id="CLU_1623699_0_0_9"/>
<dbReference type="AlphaFoldDB" id="K0IZJ1"/>